<dbReference type="PANTHER" id="PTHR19879:SF7">
    <property type="entry name" value="PROTEASOMAL ATPASE-ASSOCIATED FACTOR 1"/>
    <property type="match status" value="1"/>
</dbReference>
<dbReference type="InterPro" id="IPR036322">
    <property type="entry name" value="WD40_repeat_dom_sf"/>
</dbReference>
<dbReference type="STRING" id="441375.B6AI23"/>
<dbReference type="PROSITE" id="PS50294">
    <property type="entry name" value="WD_REPEATS_REGION"/>
    <property type="match status" value="1"/>
</dbReference>
<dbReference type="GeneID" id="6997406"/>
<gene>
    <name evidence="7" type="ORF">CMU_029380</name>
</gene>
<dbReference type="Pfam" id="PF04494">
    <property type="entry name" value="TFIID_NTD2"/>
    <property type="match status" value="1"/>
</dbReference>
<dbReference type="InterPro" id="IPR019775">
    <property type="entry name" value="WD40_repeat_CS"/>
</dbReference>
<dbReference type="CDD" id="cd08044">
    <property type="entry name" value="TAF5_NTD2"/>
    <property type="match status" value="1"/>
</dbReference>
<dbReference type="InterPro" id="IPR015943">
    <property type="entry name" value="WD40/YVTN_repeat-like_dom_sf"/>
</dbReference>
<dbReference type="SUPFAM" id="SSF50978">
    <property type="entry name" value="WD40 repeat-like"/>
    <property type="match status" value="1"/>
</dbReference>
<evidence type="ECO:0000313" key="7">
    <source>
        <dbReference type="EMBL" id="EEA07864.1"/>
    </source>
</evidence>
<evidence type="ECO:0000313" key="8">
    <source>
        <dbReference type="Proteomes" id="UP000001460"/>
    </source>
</evidence>
<evidence type="ECO:0000256" key="1">
    <source>
        <dbReference type="ARBA" id="ARBA00004123"/>
    </source>
</evidence>
<dbReference type="Gene3D" id="2.130.10.10">
    <property type="entry name" value="YVTN repeat-like/Quinoprotein amine dehydrogenase"/>
    <property type="match status" value="2"/>
</dbReference>
<dbReference type="InterPro" id="IPR007582">
    <property type="entry name" value="TFIID_NTD2"/>
</dbReference>
<keyword evidence="3" id="KW-0677">Repeat</keyword>
<dbReference type="OrthoDB" id="10266330at2759"/>
<dbReference type="InterPro" id="IPR037264">
    <property type="entry name" value="TFIID_NTD2_sf"/>
</dbReference>
<dbReference type="Proteomes" id="UP000001460">
    <property type="component" value="Unassembled WGS sequence"/>
</dbReference>
<dbReference type="OMA" id="TSECANA"/>
<dbReference type="eggNOG" id="KOG0263">
    <property type="taxonomic scope" value="Eukaryota"/>
</dbReference>
<dbReference type="InterPro" id="IPR001680">
    <property type="entry name" value="WD40_rpt"/>
</dbReference>
<evidence type="ECO:0000256" key="4">
    <source>
        <dbReference type="ARBA" id="ARBA00023242"/>
    </source>
</evidence>
<reference evidence="7" key="1">
    <citation type="submission" date="2008-06" db="EMBL/GenBank/DDBJ databases">
        <authorList>
            <person name="Lorenzi H."/>
            <person name="Inman J."/>
            <person name="Miller J."/>
            <person name="Schobel S."/>
            <person name="Amedeo P."/>
            <person name="Caler E.V."/>
            <person name="da Silva J."/>
        </authorList>
    </citation>
    <scope>NUCLEOTIDE SEQUENCE [LARGE SCALE GENOMIC DNA]</scope>
    <source>
        <strain evidence="7">RN66</strain>
    </source>
</reference>
<dbReference type="GO" id="GO:0005669">
    <property type="term" value="C:transcription factor TFIID complex"/>
    <property type="evidence" value="ECO:0007669"/>
    <property type="project" value="TreeGrafter"/>
</dbReference>
<dbReference type="SUPFAM" id="SSF160897">
    <property type="entry name" value="Taf5 N-terminal domain-like"/>
    <property type="match status" value="1"/>
</dbReference>
<dbReference type="AlphaFoldDB" id="B6AI23"/>
<name>B6AI23_CRYMR</name>
<dbReference type="GO" id="GO:0016251">
    <property type="term" value="F:RNA polymerase II general transcription initiation factor activity"/>
    <property type="evidence" value="ECO:0007669"/>
    <property type="project" value="TreeGrafter"/>
</dbReference>
<accession>B6AI23</accession>
<sequence>MQQQALNNEQFSMLLELLKKQGCDETLSIFMKELEDQTGHNKCQTNSETNTFIHSKPLEYNKVYYNYSRFKDWVMNSLDNTREELFEVCYIVFVYIYLGLLKSNLEKSKEFFNTFSDDFMLTRYRSVLTEMRNLTSIDQLEYSEITRPYRKSKFHIILRPLVVSLLESFLISSKDILILSILQSRLIIHFSKESLGTHNNNGSPTKKSCNLERNSIGKINYIKTIGTVKVGELYTQDMLEMDIQINTHTKEIDNEIPTLDNSNNEDMFGKSIGINNNIIIWGLFPESYNEGQVKEAGLATKKLDNSRLDGEVTEELRDPMEFKNLIIPGANSIYLNEYKRDLLIQIANRVELDNQNLPSIICNTIRHPHSEYITDMDVSHNMEIGVYCTEEGCVQAYNIKQMCLNKNSDANLTKKHFNRTTESVDVIDQEASDSNPLNLKNNLTCWLHKGRVQATRFNPWNSTLLLSCGIDSTVKLSMILDKNEKLTCLASYKGHSNGSCIWDIQWDKFGISFVSSGGDRTARYWCTGRTFPLRIFSGHLGDVYTCCIHPNNCIIGTGSNDGTVCIWDVRSSSKVGIINKSVDINGSVNCLKFSPNGQFIAFSSFDLDSLALTKSNVSTKISIHDIRKINSNEPSSKLCELNLDSLSYVKSLDFSYGSKLLVAGTSDGVIGLWDTKGMDSQVLNIYKLRSSYIKSVKFLQTNILTISAISSEPL</sequence>
<dbReference type="VEuPathDB" id="CryptoDB:CMU_029380"/>
<evidence type="ECO:0000256" key="5">
    <source>
        <dbReference type="PROSITE-ProRule" id="PRU00221"/>
    </source>
</evidence>
<dbReference type="RefSeq" id="XP_002142213.1">
    <property type="nucleotide sequence ID" value="XM_002142177.1"/>
</dbReference>
<feature type="repeat" description="WD" evidence="5">
    <location>
        <begin position="536"/>
        <end position="577"/>
    </location>
</feature>
<dbReference type="PROSITE" id="PS00678">
    <property type="entry name" value="WD_REPEATS_1"/>
    <property type="match status" value="1"/>
</dbReference>
<keyword evidence="4" id="KW-0539">Nucleus</keyword>
<evidence type="ECO:0000259" key="6">
    <source>
        <dbReference type="Pfam" id="PF04494"/>
    </source>
</evidence>
<evidence type="ECO:0000256" key="2">
    <source>
        <dbReference type="ARBA" id="ARBA00022574"/>
    </source>
</evidence>
<keyword evidence="8" id="KW-1185">Reference proteome</keyword>
<feature type="domain" description="TFIID subunit TAF5 NTD2" evidence="6">
    <location>
        <begin position="61"/>
        <end position="185"/>
    </location>
</feature>
<organism evidence="7 8">
    <name type="scientific">Cryptosporidium muris (strain RN66)</name>
    <dbReference type="NCBI Taxonomy" id="441375"/>
    <lineage>
        <taxon>Eukaryota</taxon>
        <taxon>Sar</taxon>
        <taxon>Alveolata</taxon>
        <taxon>Apicomplexa</taxon>
        <taxon>Conoidasida</taxon>
        <taxon>Coccidia</taxon>
        <taxon>Eucoccidiorida</taxon>
        <taxon>Eimeriorina</taxon>
        <taxon>Cryptosporidiidae</taxon>
        <taxon>Cryptosporidium</taxon>
    </lineage>
</organism>
<dbReference type="SMART" id="SM00320">
    <property type="entry name" value="WD40"/>
    <property type="match status" value="6"/>
</dbReference>
<feature type="repeat" description="WD" evidence="5">
    <location>
        <begin position="649"/>
        <end position="674"/>
    </location>
</feature>
<evidence type="ECO:0000256" key="3">
    <source>
        <dbReference type="ARBA" id="ARBA00022737"/>
    </source>
</evidence>
<dbReference type="GO" id="GO:0003743">
    <property type="term" value="F:translation initiation factor activity"/>
    <property type="evidence" value="ECO:0007669"/>
    <property type="project" value="UniProtKB-KW"/>
</dbReference>
<dbReference type="PANTHER" id="PTHR19879">
    <property type="entry name" value="TRANSCRIPTION INITIATION FACTOR TFIID"/>
    <property type="match status" value="1"/>
</dbReference>
<dbReference type="PROSITE" id="PS50082">
    <property type="entry name" value="WD_REPEATS_2"/>
    <property type="match status" value="2"/>
</dbReference>
<protein>
    <submittedName>
        <fullName evidence="7">Transcription initiation factor TFIID, subunit 5, putative</fullName>
    </submittedName>
</protein>
<dbReference type="GO" id="GO:0006367">
    <property type="term" value="P:transcription initiation at RNA polymerase II promoter"/>
    <property type="evidence" value="ECO:0007669"/>
    <property type="project" value="TreeGrafter"/>
</dbReference>
<keyword evidence="2 5" id="KW-0853">WD repeat</keyword>
<dbReference type="Pfam" id="PF00400">
    <property type="entry name" value="WD40"/>
    <property type="match status" value="4"/>
</dbReference>
<dbReference type="Gene3D" id="1.25.40.500">
    <property type="entry name" value="TFIID subunit TAF5, NTD2 domain"/>
    <property type="match status" value="1"/>
</dbReference>
<proteinExistence type="predicted"/>
<comment type="subcellular location">
    <subcellularLocation>
        <location evidence="1">Nucleus</location>
    </subcellularLocation>
</comment>
<dbReference type="EMBL" id="DS989735">
    <property type="protein sequence ID" value="EEA07864.1"/>
    <property type="molecule type" value="Genomic_DNA"/>
</dbReference>